<dbReference type="GO" id="GO:0042597">
    <property type="term" value="C:periplasmic space"/>
    <property type="evidence" value="ECO:0007669"/>
    <property type="project" value="UniProtKB-SubCell"/>
</dbReference>
<keyword evidence="6" id="KW-0560">Oxidoreductase</keyword>
<dbReference type="InterPro" id="IPR026259">
    <property type="entry name" value="MauG/Cytc_peroxidase"/>
</dbReference>
<dbReference type="Pfam" id="PF03150">
    <property type="entry name" value="CCP_MauG"/>
    <property type="match status" value="1"/>
</dbReference>
<comment type="PTM">
    <text evidence="8">Binds 2 heme groups per subunit.</text>
</comment>
<dbReference type="GO" id="GO:0046872">
    <property type="term" value="F:metal ion binding"/>
    <property type="evidence" value="ECO:0007669"/>
    <property type="project" value="UniProtKB-KW"/>
</dbReference>
<dbReference type="InterPro" id="IPR036909">
    <property type="entry name" value="Cyt_c-like_dom_sf"/>
</dbReference>
<comment type="subcellular location">
    <subcellularLocation>
        <location evidence="1">Periplasm</location>
    </subcellularLocation>
</comment>
<dbReference type="Gene3D" id="1.10.760.10">
    <property type="entry name" value="Cytochrome c-like domain"/>
    <property type="match status" value="2"/>
</dbReference>
<evidence type="ECO:0000256" key="3">
    <source>
        <dbReference type="ARBA" id="ARBA00022723"/>
    </source>
</evidence>
<dbReference type="NCBIfam" id="TIGR04039">
    <property type="entry name" value="MXAN_0977_Heme2"/>
    <property type="match status" value="1"/>
</dbReference>
<dbReference type="InterPro" id="IPR004852">
    <property type="entry name" value="Di-haem_cyt_c_peroxidsae"/>
</dbReference>
<dbReference type="RefSeq" id="WP_110264729.1">
    <property type="nucleotide sequence ID" value="NZ_CAWNXA010000003.1"/>
</dbReference>
<keyword evidence="11" id="KW-0575">Peroxidase</keyword>
<keyword evidence="5" id="KW-0574">Periplasm</keyword>
<evidence type="ECO:0000256" key="6">
    <source>
        <dbReference type="ARBA" id="ARBA00023002"/>
    </source>
</evidence>
<protein>
    <submittedName>
        <fullName evidence="11">Cytochrome c peroxidase</fullName>
    </submittedName>
</protein>
<keyword evidence="12" id="KW-1185">Reference proteome</keyword>
<evidence type="ECO:0000256" key="2">
    <source>
        <dbReference type="ARBA" id="ARBA00022617"/>
    </source>
</evidence>
<dbReference type="GO" id="GO:0020037">
    <property type="term" value="F:heme binding"/>
    <property type="evidence" value="ECO:0007669"/>
    <property type="project" value="InterPro"/>
</dbReference>
<evidence type="ECO:0000256" key="1">
    <source>
        <dbReference type="ARBA" id="ARBA00004418"/>
    </source>
</evidence>
<dbReference type="InterPro" id="IPR023929">
    <property type="entry name" value="MbnH-like"/>
</dbReference>
<dbReference type="PANTHER" id="PTHR30600">
    <property type="entry name" value="CYTOCHROME C PEROXIDASE-RELATED"/>
    <property type="match status" value="1"/>
</dbReference>
<evidence type="ECO:0000259" key="10">
    <source>
        <dbReference type="PROSITE" id="PS51007"/>
    </source>
</evidence>
<keyword evidence="2 8" id="KW-0349">Heme</keyword>
<accession>A0A318EBG5</accession>
<dbReference type="InterPro" id="IPR051395">
    <property type="entry name" value="Cytochrome_c_Peroxidase/MauG"/>
</dbReference>
<evidence type="ECO:0000256" key="8">
    <source>
        <dbReference type="PIRSR" id="PIRSR000294-1"/>
    </source>
</evidence>
<dbReference type="AlphaFoldDB" id="A0A318EBG5"/>
<organism evidence="11 12">
    <name type="scientific">Sinimarinibacterium flocculans</name>
    <dbReference type="NCBI Taxonomy" id="985250"/>
    <lineage>
        <taxon>Bacteria</taxon>
        <taxon>Pseudomonadati</taxon>
        <taxon>Pseudomonadota</taxon>
        <taxon>Gammaproteobacteria</taxon>
        <taxon>Nevskiales</taxon>
        <taxon>Nevskiaceae</taxon>
        <taxon>Sinimarinibacterium</taxon>
    </lineage>
</organism>
<keyword evidence="4" id="KW-0732">Signal</keyword>
<dbReference type="GO" id="GO:0009055">
    <property type="term" value="F:electron transfer activity"/>
    <property type="evidence" value="ECO:0007669"/>
    <property type="project" value="InterPro"/>
</dbReference>
<feature type="binding site" description="covalent" evidence="8">
    <location>
        <position position="228"/>
    </location>
    <ligand>
        <name>heme c</name>
        <dbReference type="ChEBI" id="CHEBI:61717"/>
        <label>2</label>
    </ligand>
</feature>
<proteinExistence type="predicted"/>
<gene>
    <name evidence="11" type="ORF">C8D93_103407</name>
</gene>
<name>A0A318EBG5_9GAMM</name>
<feature type="binding site" description="covalent" evidence="8">
    <location>
        <position position="225"/>
    </location>
    <ligand>
        <name>heme c</name>
        <dbReference type="ChEBI" id="CHEBI:61717"/>
        <label>2</label>
    </ligand>
</feature>
<dbReference type="GO" id="GO:0004130">
    <property type="term" value="F:cytochrome-c peroxidase activity"/>
    <property type="evidence" value="ECO:0007669"/>
    <property type="project" value="TreeGrafter"/>
</dbReference>
<feature type="domain" description="Cytochrome c" evidence="10">
    <location>
        <begin position="209"/>
        <end position="370"/>
    </location>
</feature>
<evidence type="ECO:0000256" key="4">
    <source>
        <dbReference type="ARBA" id="ARBA00022729"/>
    </source>
</evidence>
<comment type="caution">
    <text evidence="11">The sequence shown here is derived from an EMBL/GenBank/DDBJ whole genome shotgun (WGS) entry which is preliminary data.</text>
</comment>
<evidence type="ECO:0000256" key="5">
    <source>
        <dbReference type="ARBA" id="ARBA00022764"/>
    </source>
</evidence>
<keyword evidence="7 9" id="KW-0408">Iron</keyword>
<dbReference type="Proteomes" id="UP000248330">
    <property type="component" value="Unassembled WGS sequence"/>
</dbReference>
<evidence type="ECO:0000256" key="7">
    <source>
        <dbReference type="ARBA" id="ARBA00023004"/>
    </source>
</evidence>
<dbReference type="PIRSF" id="PIRSF000294">
    <property type="entry name" value="Cytochrome-c_peroxidase"/>
    <property type="match status" value="1"/>
</dbReference>
<dbReference type="OrthoDB" id="9805202at2"/>
<dbReference type="PROSITE" id="PS51007">
    <property type="entry name" value="CYTC"/>
    <property type="match status" value="1"/>
</dbReference>
<dbReference type="PROSITE" id="PS51257">
    <property type="entry name" value="PROKAR_LIPOPROTEIN"/>
    <property type="match status" value="1"/>
</dbReference>
<dbReference type="PANTHER" id="PTHR30600:SF14">
    <property type="entry name" value="CYTOCHROME C PEROXIDASE"/>
    <property type="match status" value="1"/>
</dbReference>
<sequence>MRWLVPVVAALLGACGGGGGGTDPGPVPTAPPPDRYVFDLPPGFPEPRAPADMSVAMVELGRHLFYDPRLAAGGNGSCASCHEQRLGFTDARTTSLAPGGDVHPRNAQTLVNAVYNARQNWANPNVRTLREQALLVLLNEDPVELGWAGREQQMLDRFRADGDYVQRFAEAFPDAAEPFTLDNVARALAAFTATLISGNSAFDRGTMSAAARSGEALFNSERLECHHCHNGFNFANSVVHAGTTLDNIEYKNTGLYNIRGPATGYPLASGNYPANNPGLYAFTFRDTDMGRFRPPTLRNVALTAPYMHDGSIATLREVVVDHYARGGRHVAGGPYAGDGARNPNKDALMIGFAIDENEVADLLAFFDALTDWDFVCDERFGDPFGQIPMHEACPASP</sequence>
<keyword evidence="3 9" id="KW-0479">Metal-binding</keyword>
<evidence type="ECO:0000313" key="11">
    <source>
        <dbReference type="EMBL" id="PXV69831.1"/>
    </source>
</evidence>
<comment type="cofactor">
    <cofactor evidence="8">
        <name>heme</name>
        <dbReference type="ChEBI" id="CHEBI:30413"/>
    </cofactor>
    <text evidence="8">Binds 2 heme groups.</text>
</comment>
<dbReference type="EMBL" id="QICN01000003">
    <property type="protein sequence ID" value="PXV69831.1"/>
    <property type="molecule type" value="Genomic_DNA"/>
</dbReference>
<feature type="binding site" description="covalent" evidence="8">
    <location>
        <position position="78"/>
    </location>
    <ligand>
        <name>heme c</name>
        <dbReference type="ChEBI" id="CHEBI:61717"/>
        <label>1</label>
    </ligand>
</feature>
<feature type="binding site" description="axial binding residue" evidence="9">
    <location>
        <position position="82"/>
    </location>
    <ligand>
        <name>heme c</name>
        <dbReference type="ChEBI" id="CHEBI:61717"/>
        <label>1</label>
    </ligand>
    <ligandPart>
        <name>Fe</name>
        <dbReference type="ChEBI" id="CHEBI:18248"/>
    </ligandPart>
</feature>
<feature type="binding site" description="covalent" evidence="8">
    <location>
        <position position="81"/>
    </location>
    <ligand>
        <name>heme c</name>
        <dbReference type="ChEBI" id="CHEBI:61717"/>
        <label>1</label>
    </ligand>
</feature>
<dbReference type="SUPFAM" id="SSF46626">
    <property type="entry name" value="Cytochrome c"/>
    <property type="match status" value="2"/>
</dbReference>
<feature type="binding site" description="axial binding residue" evidence="9">
    <location>
        <position position="229"/>
    </location>
    <ligand>
        <name>heme c</name>
        <dbReference type="ChEBI" id="CHEBI:61717"/>
        <label>2</label>
    </ligand>
    <ligandPart>
        <name>Fe</name>
        <dbReference type="ChEBI" id="CHEBI:18248"/>
    </ligandPart>
</feature>
<reference evidence="11 12" key="1">
    <citation type="submission" date="2018-04" db="EMBL/GenBank/DDBJ databases">
        <title>Genomic Encyclopedia of Type Strains, Phase IV (KMG-IV): sequencing the most valuable type-strain genomes for metagenomic binning, comparative biology and taxonomic classification.</title>
        <authorList>
            <person name="Goeker M."/>
        </authorList>
    </citation>
    <scope>NUCLEOTIDE SEQUENCE [LARGE SCALE GENOMIC DNA]</scope>
    <source>
        <strain evidence="11 12">DSM 104150</strain>
    </source>
</reference>
<evidence type="ECO:0000256" key="9">
    <source>
        <dbReference type="PIRSR" id="PIRSR000294-2"/>
    </source>
</evidence>
<dbReference type="InterPro" id="IPR009056">
    <property type="entry name" value="Cyt_c-like_dom"/>
</dbReference>
<evidence type="ECO:0000313" key="12">
    <source>
        <dbReference type="Proteomes" id="UP000248330"/>
    </source>
</evidence>